<gene>
    <name evidence="7" type="primary">LOC113502658</name>
</gene>
<evidence type="ECO:0000256" key="5">
    <source>
        <dbReference type="SAM" id="Phobius"/>
    </source>
</evidence>
<evidence type="ECO:0000313" key="6">
    <source>
        <dbReference type="Proteomes" id="UP000322000"/>
    </source>
</evidence>
<dbReference type="RefSeq" id="XP_026740112.1">
    <property type="nucleotide sequence ID" value="XM_026884311.1"/>
</dbReference>
<evidence type="ECO:0000256" key="2">
    <source>
        <dbReference type="ARBA" id="ARBA00022729"/>
    </source>
</evidence>
<dbReference type="PROSITE" id="PS00233">
    <property type="entry name" value="CHIT_BIND_RR_1"/>
    <property type="match status" value="1"/>
</dbReference>
<protein>
    <submittedName>
        <fullName evidence="7">Uncharacterized protein LOC113502658</fullName>
    </submittedName>
</protein>
<keyword evidence="1 3" id="KW-0193">Cuticle</keyword>
<dbReference type="GO" id="GO:0005615">
    <property type="term" value="C:extracellular space"/>
    <property type="evidence" value="ECO:0007669"/>
    <property type="project" value="TreeGrafter"/>
</dbReference>
<dbReference type="PANTHER" id="PTHR12236">
    <property type="entry name" value="STRUCTURAL CONTITUENT OF CUTICLE"/>
    <property type="match status" value="1"/>
</dbReference>
<evidence type="ECO:0000256" key="3">
    <source>
        <dbReference type="PROSITE-ProRule" id="PRU00497"/>
    </source>
</evidence>
<sequence length="260" mass="30050">MVVLVMIIVMMSFVVMLAEFLVVGVVFGVVLRLVQHDALYRWSDTVEADLRALHADDLREVAKDRVVFYIRKREDEEDSNDVLNCLFASTFPRNAVDFKCRLHCALKTYNKSFQFLIISAYLSEFFIIIIFLYSQVFLFATLLAVVAAQHGHHHDHHGHASSSQSLHQHHSHGTEKHVEYYGHPKYEFSYQVKDPHTHDIKSQHETRDGHAVHGEYSLHQPDGRVRTVKYHADHKTGFNADVHYEGHATHAVPVHHHDHH</sequence>
<evidence type="ECO:0000313" key="7">
    <source>
        <dbReference type="RefSeq" id="XP_026740112.1"/>
    </source>
</evidence>
<dbReference type="InParanoid" id="A0A7E5WIE7"/>
<dbReference type="GeneID" id="113502658"/>
<feature type="transmembrane region" description="Helical" evidence="5">
    <location>
        <begin position="115"/>
        <end position="148"/>
    </location>
</feature>
<reference evidence="7" key="1">
    <citation type="submission" date="2025-08" db="UniProtKB">
        <authorList>
            <consortium name="RefSeq"/>
        </authorList>
    </citation>
    <scope>IDENTIFICATION</scope>
</reference>
<keyword evidence="5" id="KW-1133">Transmembrane helix</keyword>
<dbReference type="Proteomes" id="UP000322000">
    <property type="component" value="Chromosome 17"/>
</dbReference>
<dbReference type="GO" id="GO:0031012">
    <property type="term" value="C:extracellular matrix"/>
    <property type="evidence" value="ECO:0007669"/>
    <property type="project" value="TreeGrafter"/>
</dbReference>
<organism evidence="6 7">
    <name type="scientific">Trichoplusia ni</name>
    <name type="common">Cabbage looper</name>
    <dbReference type="NCBI Taxonomy" id="7111"/>
    <lineage>
        <taxon>Eukaryota</taxon>
        <taxon>Metazoa</taxon>
        <taxon>Ecdysozoa</taxon>
        <taxon>Arthropoda</taxon>
        <taxon>Hexapoda</taxon>
        <taxon>Insecta</taxon>
        <taxon>Pterygota</taxon>
        <taxon>Neoptera</taxon>
        <taxon>Endopterygota</taxon>
        <taxon>Lepidoptera</taxon>
        <taxon>Glossata</taxon>
        <taxon>Ditrysia</taxon>
        <taxon>Noctuoidea</taxon>
        <taxon>Noctuidae</taxon>
        <taxon>Plusiinae</taxon>
        <taxon>Trichoplusia</taxon>
    </lineage>
</organism>
<evidence type="ECO:0000256" key="1">
    <source>
        <dbReference type="ARBA" id="ARBA00022460"/>
    </source>
</evidence>
<dbReference type="InterPro" id="IPR051217">
    <property type="entry name" value="Insect_Cuticle_Struc_Prot"/>
</dbReference>
<dbReference type="OrthoDB" id="6427684at2759"/>
<keyword evidence="5" id="KW-0812">Transmembrane</keyword>
<dbReference type="AlphaFoldDB" id="A0A7E5WIE7"/>
<keyword evidence="6" id="KW-1185">Reference proteome</keyword>
<dbReference type="PRINTS" id="PR00947">
    <property type="entry name" value="CUTICLE"/>
</dbReference>
<feature type="region of interest" description="Disordered" evidence="4">
    <location>
        <begin position="153"/>
        <end position="174"/>
    </location>
</feature>
<name>A0A7E5WIE7_TRINI</name>
<keyword evidence="2" id="KW-0732">Signal</keyword>
<keyword evidence="5" id="KW-0472">Membrane</keyword>
<dbReference type="InterPro" id="IPR031311">
    <property type="entry name" value="CHIT_BIND_RR_consensus"/>
</dbReference>
<dbReference type="PANTHER" id="PTHR12236:SF95">
    <property type="entry name" value="CUTICULAR PROTEIN 76BD, ISOFORM C-RELATED"/>
    <property type="match status" value="1"/>
</dbReference>
<dbReference type="InterPro" id="IPR000618">
    <property type="entry name" value="Insect_cuticle"/>
</dbReference>
<dbReference type="PROSITE" id="PS51155">
    <property type="entry name" value="CHIT_BIND_RR_2"/>
    <property type="match status" value="1"/>
</dbReference>
<dbReference type="Pfam" id="PF00379">
    <property type="entry name" value="Chitin_bind_4"/>
    <property type="match status" value="1"/>
</dbReference>
<dbReference type="GO" id="GO:0042302">
    <property type="term" value="F:structural constituent of cuticle"/>
    <property type="evidence" value="ECO:0007669"/>
    <property type="project" value="UniProtKB-UniRule"/>
</dbReference>
<dbReference type="KEGG" id="tnl:113502658"/>
<feature type="transmembrane region" description="Helical" evidence="5">
    <location>
        <begin position="6"/>
        <end position="31"/>
    </location>
</feature>
<proteinExistence type="predicted"/>
<accession>A0A7E5WIE7</accession>
<evidence type="ECO:0000256" key="4">
    <source>
        <dbReference type="SAM" id="MobiDB-lite"/>
    </source>
</evidence>